<dbReference type="OrthoDB" id="3863176at2"/>
<keyword evidence="4" id="KW-0378">Hydrolase</keyword>
<dbReference type="RefSeq" id="WP_135973311.1">
    <property type="nucleotide sequence ID" value="NZ_CP039291.1"/>
</dbReference>
<reference evidence="4 5" key="1">
    <citation type="submission" date="2019-04" db="EMBL/GenBank/DDBJ databases">
        <title>Isolation and identification of Cellulomonas shaoxiangyii sp. Nov. isolated from feces of the Tibetan antelopes (Pantholops hodgsonii) in the Qinghai-Tibet plateau of China.</title>
        <authorList>
            <person name="Tian Z."/>
        </authorList>
    </citation>
    <scope>NUCLEOTIDE SEQUENCE [LARGE SCALE GENOMIC DNA]</scope>
    <source>
        <strain evidence="4 5">Z28</strain>
    </source>
</reference>
<evidence type="ECO:0000313" key="4">
    <source>
        <dbReference type="EMBL" id="QCB94709.1"/>
    </source>
</evidence>
<dbReference type="SUPFAM" id="SSF56601">
    <property type="entry name" value="beta-lactamase/transpeptidase-like"/>
    <property type="match status" value="1"/>
</dbReference>
<feature type="signal peptide" evidence="2">
    <location>
        <begin position="1"/>
        <end position="43"/>
    </location>
</feature>
<dbReference type="InterPro" id="IPR012338">
    <property type="entry name" value="Beta-lactam/transpept-like"/>
</dbReference>
<proteinExistence type="predicted"/>
<dbReference type="PANTHER" id="PTHR46825:SF7">
    <property type="entry name" value="D-ALANYL-D-ALANINE CARBOXYPEPTIDASE"/>
    <property type="match status" value="1"/>
</dbReference>
<protein>
    <submittedName>
        <fullName evidence="4">Class A beta-lactamase-related serine hydrolase</fullName>
    </submittedName>
</protein>
<evidence type="ECO:0000256" key="1">
    <source>
        <dbReference type="SAM" id="MobiDB-lite"/>
    </source>
</evidence>
<evidence type="ECO:0000313" key="5">
    <source>
        <dbReference type="Proteomes" id="UP000296469"/>
    </source>
</evidence>
<dbReference type="Proteomes" id="UP000296469">
    <property type="component" value="Chromosome"/>
</dbReference>
<dbReference type="InterPro" id="IPR006311">
    <property type="entry name" value="TAT_signal"/>
</dbReference>
<dbReference type="KEGG" id="celz:E5225_15250"/>
<feature type="compositionally biased region" description="Low complexity" evidence="1">
    <location>
        <begin position="1"/>
        <end position="12"/>
    </location>
</feature>
<gene>
    <name evidence="4" type="ORF">E5225_15250</name>
</gene>
<name>A0A4P7SK94_9CELL</name>
<accession>A0A4P7SK94</accession>
<evidence type="ECO:0000256" key="2">
    <source>
        <dbReference type="SAM" id="SignalP"/>
    </source>
</evidence>
<dbReference type="Gene3D" id="3.40.710.10">
    <property type="entry name" value="DD-peptidase/beta-lactamase superfamily"/>
    <property type="match status" value="1"/>
</dbReference>
<sequence>MPTQPTPSTRGPRAPRPTRRSALTVVCALAVGATLATPGIAAAGDRDRGSGHGHGGGHGHGRGHQPRPDAVQKALDRVVALGAPGALASVADRRGERDLVAGVGDLATGAPVPVDGQVRIGSDSKAFLSAVVLQLVGEGLVDLDASVETYLPGVVRAEGLDADAITVRDLLQHTSGIGSFTAGPPFVVDGVPALTATKDWYVEPYELVALGLAAPTTEHGTWAYSNTNYVLAGLIVQKVTHRPLGEVITDRIIEPLGLTDTYVPGRGERAIRGEHPQGYHAEPAGTALFEHTEIEPAPSWAAGDIVSTPSDLRTFYTALIGGEVLPPAQLAEMRTTVPMVGSGLPESVTYGLGLFATELSCGITAWGHGGAIPGFSTEGGVSEDGRGVMVATNVLFGALPAEAAGAAHAEVTGLVDTVLCS</sequence>
<feature type="compositionally biased region" description="Basic residues" evidence="1">
    <location>
        <begin position="55"/>
        <end position="65"/>
    </location>
</feature>
<dbReference type="GO" id="GO:0016787">
    <property type="term" value="F:hydrolase activity"/>
    <property type="evidence" value="ECO:0007669"/>
    <property type="project" value="UniProtKB-KW"/>
</dbReference>
<keyword evidence="2" id="KW-0732">Signal</keyword>
<organism evidence="4 5">
    <name type="scientific">Cellulomonas shaoxiangyii</name>
    <dbReference type="NCBI Taxonomy" id="2566013"/>
    <lineage>
        <taxon>Bacteria</taxon>
        <taxon>Bacillati</taxon>
        <taxon>Actinomycetota</taxon>
        <taxon>Actinomycetes</taxon>
        <taxon>Micrococcales</taxon>
        <taxon>Cellulomonadaceae</taxon>
        <taxon>Cellulomonas</taxon>
    </lineage>
</organism>
<dbReference type="InterPro" id="IPR001466">
    <property type="entry name" value="Beta-lactam-related"/>
</dbReference>
<dbReference type="PANTHER" id="PTHR46825">
    <property type="entry name" value="D-ALANYL-D-ALANINE-CARBOXYPEPTIDASE/ENDOPEPTIDASE AMPH"/>
    <property type="match status" value="1"/>
</dbReference>
<evidence type="ECO:0000259" key="3">
    <source>
        <dbReference type="Pfam" id="PF00144"/>
    </source>
</evidence>
<feature type="domain" description="Beta-lactamase-related" evidence="3">
    <location>
        <begin position="78"/>
        <end position="407"/>
    </location>
</feature>
<feature type="region of interest" description="Disordered" evidence="1">
    <location>
        <begin position="40"/>
        <end position="68"/>
    </location>
</feature>
<dbReference type="InterPro" id="IPR050491">
    <property type="entry name" value="AmpC-like"/>
</dbReference>
<dbReference type="PROSITE" id="PS51318">
    <property type="entry name" value="TAT"/>
    <property type="match status" value="1"/>
</dbReference>
<feature type="region of interest" description="Disordered" evidence="1">
    <location>
        <begin position="1"/>
        <end position="20"/>
    </location>
</feature>
<dbReference type="Pfam" id="PF00144">
    <property type="entry name" value="Beta-lactamase"/>
    <property type="match status" value="1"/>
</dbReference>
<dbReference type="AlphaFoldDB" id="A0A4P7SK94"/>
<keyword evidence="5" id="KW-1185">Reference proteome</keyword>
<feature type="chain" id="PRO_5020825754" evidence="2">
    <location>
        <begin position="44"/>
        <end position="421"/>
    </location>
</feature>
<dbReference type="EMBL" id="CP039291">
    <property type="protein sequence ID" value="QCB94709.1"/>
    <property type="molecule type" value="Genomic_DNA"/>
</dbReference>